<organism evidence="3 4">
    <name type="scientific">Streptomyces albospinus</name>
    <dbReference type="NCBI Taxonomy" id="285515"/>
    <lineage>
        <taxon>Bacteria</taxon>
        <taxon>Bacillati</taxon>
        <taxon>Actinomycetota</taxon>
        <taxon>Actinomycetes</taxon>
        <taxon>Kitasatosporales</taxon>
        <taxon>Streptomycetaceae</taxon>
        <taxon>Streptomyces</taxon>
    </lineage>
</organism>
<dbReference type="Pfam" id="PF13581">
    <property type="entry name" value="HATPase_c_2"/>
    <property type="match status" value="1"/>
</dbReference>
<dbReference type="SUPFAM" id="SSF55874">
    <property type="entry name" value="ATPase domain of HSP90 chaperone/DNA topoisomerase II/histidine kinase"/>
    <property type="match status" value="1"/>
</dbReference>
<dbReference type="CDD" id="cd16936">
    <property type="entry name" value="HATPase_RsbW-like"/>
    <property type="match status" value="1"/>
</dbReference>
<keyword evidence="1" id="KW-0418">Kinase</keyword>
<gene>
    <name evidence="3" type="ORF">GCM10010211_64560</name>
</gene>
<dbReference type="EMBL" id="BMRP01000033">
    <property type="protein sequence ID" value="GGU89122.1"/>
    <property type="molecule type" value="Genomic_DNA"/>
</dbReference>
<dbReference type="InterPro" id="IPR050267">
    <property type="entry name" value="Anti-sigma-factor_SerPK"/>
</dbReference>
<protein>
    <recommendedName>
        <fullName evidence="2">Histidine kinase/HSP90-like ATPase domain-containing protein</fullName>
    </recommendedName>
</protein>
<dbReference type="InterPro" id="IPR003594">
    <property type="entry name" value="HATPase_dom"/>
</dbReference>
<feature type="domain" description="Histidine kinase/HSP90-like ATPase" evidence="2">
    <location>
        <begin position="12"/>
        <end position="109"/>
    </location>
</feature>
<dbReference type="RefSeq" id="WP_373300007.1">
    <property type="nucleotide sequence ID" value="NZ_BMRP01000033.1"/>
</dbReference>
<keyword evidence="1" id="KW-0723">Serine/threonine-protein kinase</keyword>
<name>A0ABQ2VKA9_9ACTN</name>
<evidence type="ECO:0000313" key="3">
    <source>
        <dbReference type="EMBL" id="GGU89122.1"/>
    </source>
</evidence>
<evidence type="ECO:0000256" key="1">
    <source>
        <dbReference type="ARBA" id="ARBA00022527"/>
    </source>
</evidence>
<keyword evidence="4" id="KW-1185">Reference proteome</keyword>
<accession>A0ABQ2VKA9</accession>
<comment type="caution">
    <text evidence="3">The sequence shown here is derived from an EMBL/GenBank/DDBJ whole genome shotgun (WGS) entry which is preliminary data.</text>
</comment>
<dbReference type="Gene3D" id="3.30.565.10">
    <property type="entry name" value="Histidine kinase-like ATPase, C-terminal domain"/>
    <property type="match status" value="1"/>
</dbReference>
<dbReference type="InterPro" id="IPR036890">
    <property type="entry name" value="HATPase_C_sf"/>
</dbReference>
<evidence type="ECO:0000313" key="4">
    <source>
        <dbReference type="Proteomes" id="UP000654471"/>
    </source>
</evidence>
<dbReference type="PANTHER" id="PTHR35526:SF3">
    <property type="entry name" value="ANTI-SIGMA-F FACTOR RSBW"/>
    <property type="match status" value="1"/>
</dbReference>
<proteinExistence type="predicted"/>
<evidence type="ECO:0000259" key="2">
    <source>
        <dbReference type="Pfam" id="PF13581"/>
    </source>
</evidence>
<sequence length="130" mass="13954">MRDSATPSFRRTPNAWRAPARALVRAALAAWGLRSVEDSGVLIVTELVANAARHTSTRAVRVTITRPAETSVRIAVADKSQRAPEFAVAGDSGETGRGLAVIDALSCRWGTDRLPWGKRVRAELAYAANS</sequence>
<reference evidence="4" key="1">
    <citation type="journal article" date="2019" name="Int. J. Syst. Evol. Microbiol.">
        <title>The Global Catalogue of Microorganisms (GCM) 10K type strain sequencing project: providing services to taxonomists for standard genome sequencing and annotation.</title>
        <authorList>
            <consortium name="The Broad Institute Genomics Platform"/>
            <consortium name="The Broad Institute Genome Sequencing Center for Infectious Disease"/>
            <person name="Wu L."/>
            <person name="Ma J."/>
        </authorList>
    </citation>
    <scope>NUCLEOTIDE SEQUENCE [LARGE SCALE GENOMIC DNA]</scope>
    <source>
        <strain evidence="4">JCM 3399</strain>
    </source>
</reference>
<dbReference type="Proteomes" id="UP000654471">
    <property type="component" value="Unassembled WGS sequence"/>
</dbReference>
<dbReference type="PANTHER" id="PTHR35526">
    <property type="entry name" value="ANTI-SIGMA-F FACTOR RSBW-RELATED"/>
    <property type="match status" value="1"/>
</dbReference>
<keyword evidence="1" id="KW-0808">Transferase</keyword>